<dbReference type="Proteomes" id="UP001469553">
    <property type="component" value="Unassembled WGS sequence"/>
</dbReference>
<dbReference type="EMBL" id="JAHRIP010015579">
    <property type="protein sequence ID" value="MEQ2285947.1"/>
    <property type="molecule type" value="Genomic_DNA"/>
</dbReference>
<evidence type="ECO:0000313" key="1">
    <source>
        <dbReference type="EMBL" id="MEQ2285947.1"/>
    </source>
</evidence>
<reference evidence="1 2" key="1">
    <citation type="submission" date="2021-06" db="EMBL/GenBank/DDBJ databases">
        <authorList>
            <person name="Palmer J.M."/>
        </authorList>
    </citation>
    <scope>NUCLEOTIDE SEQUENCE [LARGE SCALE GENOMIC DNA]</scope>
    <source>
        <strain evidence="1 2">AS_MEX2019</strain>
        <tissue evidence="1">Muscle</tissue>
    </source>
</reference>
<sequence>MSGSELLIMSVISFLTKCRRSPGIWRLTGAAYLVISHGAIRRRTASTSAADCFAPCGLALCIVTLVTQNLWKVPRIVNLAGHLTLAAARLDQSTVSVANLVHPPRRITSLAPVGTSLWISISHGHTRLCRAPGHPATPGPSVTWGKITAGTLLQSGDANVPQGGRIPGLIVPFTHRPYDSFHSSDFPQ</sequence>
<gene>
    <name evidence="1" type="ORF">AMECASPLE_037174</name>
</gene>
<evidence type="ECO:0000313" key="2">
    <source>
        <dbReference type="Proteomes" id="UP001469553"/>
    </source>
</evidence>
<proteinExistence type="predicted"/>
<organism evidence="1 2">
    <name type="scientific">Ameca splendens</name>
    <dbReference type="NCBI Taxonomy" id="208324"/>
    <lineage>
        <taxon>Eukaryota</taxon>
        <taxon>Metazoa</taxon>
        <taxon>Chordata</taxon>
        <taxon>Craniata</taxon>
        <taxon>Vertebrata</taxon>
        <taxon>Euteleostomi</taxon>
        <taxon>Actinopterygii</taxon>
        <taxon>Neopterygii</taxon>
        <taxon>Teleostei</taxon>
        <taxon>Neoteleostei</taxon>
        <taxon>Acanthomorphata</taxon>
        <taxon>Ovalentaria</taxon>
        <taxon>Atherinomorphae</taxon>
        <taxon>Cyprinodontiformes</taxon>
        <taxon>Goodeidae</taxon>
        <taxon>Ameca</taxon>
    </lineage>
</organism>
<name>A0ABV0XX25_9TELE</name>
<accession>A0ABV0XX25</accession>
<protein>
    <submittedName>
        <fullName evidence="1">Uncharacterized protein</fullName>
    </submittedName>
</protein>
<comment type="caution">
    <text evidence="1">The sequence shown here is derived from an EMBL/GenBank/DDBJ whole genome shotgun (WGS) entry which is preliminary data.</text>
</comment>
<keyword evidence="2" id="KW-1185">Reference proteome</keyword>